<proteinExistence type="predicted"/>
<dbReference type="EMBL" id="QFZK01000006">
    <property type="protein sequence ID" value="RFO96667.1"/>
    <property type="molecule type" value="Genomic_DNA"/>
</dbReference>
<accession>A0A3E1RBD8</accession>
<dbReference type="OrthoDB" id="6605953at2"/>
<dbReference type="InterPro" id="IPR018634">
    <property type="entry name" value="ChrB_C"/>
</dbReference>
<dbReference type="AlphaFoldDB" id="A0A3E1RBD8"/>
<feature type="domain" description="ChrB C-terminal" evidence="1">
    <location>
        <begin position="178"/>
        <end position="305"/>
    </location>
</feature>
<name>A0A3E1RBD8_9BURK</name>
<evidence type="ECO:0000313" key="4">
    <source>
        <dbReference type="Proteomes" id="UP000260665"/>
    </source>
</evidence>
<comment type="caution">
    <text evidence="3">The sequence shown here is derived from an EMBL/GenBank/DDBJ whole genome shotgun (WGS) entry which is preliminary data.</text>
</comment>
<keyword evidence="4" id="KW-1185">Reference proteome</keyword>
<dbReference type="RefSeq" id="WP_117177336.1">
    <property type="nucleotide sequence ID" value="NZ_QFZK01000006.1"/>
</dbReference>
<reference evidence="3 4" key="1">
    <citation type="submission" date="2018-05" db="EMBL/GenBank/DDBJ databases">
        <title>Rhodoferax soyangensis sp.nov., isolated from an oligotrophic freshwater lake.</title>
        <authorList>
            <person name="Park M."/>
        </authorList>
    </citation>
    <scope>NUCLEOTIDE SEQUENCE [LARGE SCALE GENOMIC DNA]</scope>
    <source>
        <strain evidence="3 4">IMCC26218</strain>
    </source>
</reference>
<organism evidence="3 4">
    <name type="scientific">Rhodoferax lacus</name>
    <dbReference type="NCBI Taxonomy" id="2184758"/>
    <lineage>
        <taxon>Bacteria</taxon>
        <taxon>Pseudomonadati</taxon>
        <taxon>Pseudomonadota</taxon>
        <taxon>Betaproteobacteria</taxon>
        <taxon>Burkholderiales</taxon>
        <taxon>Comamonadaceae</taxon>
        <taxon>Rhodoferax</taxon>
    </lineage>
</organism>
<evidence type="ECO:0000259" key="1">
    <source>
        <dbReference type="Pfam" id="PF09828"/>
    </source>
</evidence>
<evidence type="ECO:0000313" key="3">
    <source>
        <dbReference type="EMBL" id="RFO96667.1"/>
    </source>
</evidence>
<dbReference type="InterPro" id="IPR046858">
    <property type="entry name" value="ChrB_N"/>
</dbReference>
<dbReference type="Pfam" id="PF20229">
    <property type="entry name" value="ChrB_N"/>
    <property type="match status" value="1"/>
</dbReference>
<protein>
    <submittedName>
        <fullName evidence="3">Chromate resistance protein</fullName>
    </submittedName>
</protein>
<sequence>MKYWLTLIISLPTENANTRMRTWRALKASGAAVLRDGVYLMPEQAACRAVFDGVAAEVSESGGTSCVMRVEEPAGADFKSLFDRSEEFAALLEDIRATSAELNEDNASERVKKARKLRKALAAVVEIDFFGSEAQKQTEAALQALELALARILSPDEPHAVAADIARLDIKAFKGKTWATRQRPWVDRLACAWLIRTFIDRKAKFMWLENSRKCPRDAVGFDFDGATFSHIGAKVTFEVMLTSFGLDTPALQRIGHLVHFLDAGGLQPPEASGIENVLAGMRDSIASDDRLLQAACAVFDGLFQNFSKQGTSHDKP</sequence>
<gene>
    <name evidence="3" type="ORF">DIC66_11635</name>
</gene>
<evidence type="ECO:0000259" key="2">
    <source>
        <dbReference type="Pfam" id="PF20229"/>
    </source>
</evidence>
<feature type="domain" description="ChrB N-terminal" evidence="2">
    <location>
        <begin position="19"/>
        <end position="149"/>
    </location>
</feature>
<dbReference type="Proteomes" id="UP000260665">
    <property type="component" value="Unassembled WGS sequence"/>
</dbReference>
<dbReference type="Pfam" id="PF09828">
    <property type="entry name" value="ChrB_C"/>
    <property type="match status" value="1"/>
</dbReference>